<dbReference type="Proteomes" id="UP000295281">
    <property type="component" value="Unassembled WGS sequence"/>
</dbReference>
<dbReference type="EMBL" id="SNYN01000033">
    <property type="protein sequence ID" value="TDQ45014.1"/>
    <property type="molecule type" value="Genomic_DNA"/>
</dbReference>
<gene>
    <name evidence="3" type="ORF">EV190_1336</name>
</gene>
<organism evidence="3 4">
    <name type="scientific">Actinorugispora endophytica</name>
    <dbReference type="NCBI Taxonomy" id="1605990"/>
    <lineage>
        <taxon>Bacteria</taxon>
        <taxon>Bacillati</taxon>
        <taxon>Actinomycetota</taxon>
        <taxon>Actinomycetes</taxon>
        <taxon>Streptosporangiales</taxon>
        <taxon>Nocardiopsidaceae</taxon>
        <taxon>Actinorugispora</taxon>
    </lineage>
</organism>
<reference evidence="3 4" key="1">
    <citation type="submission" date="2019-03" db="EMBL/GenBank/DDBJ databases">
        <title>Genomic Encyclopedia of Type Strains, Phase IV (KMG-IV): sequencing the most valuable type-strain genomes for metagenomic binning, comparative biology and taxonomic classification.</title>
        <authorList>
            <person name="Goeker M."/>
        </authorList>
    </citation>
    <scope>NUCLEOTIDE SEQUENCE [LARGE SCALE GENOMIC DNA]</scope>
    <source>
        <strain evidence="3 4">DSM 46770</strain>
    </source>
</reference>
<dbReference type="AlphaFoldDB" id="A0A4R6UP50"/>
<feature type="transmembrane region" description="Helical" evidence="2">
    <location>
        <begin position="252"/>
        <end position="271"/>
    </location>
</feature>
<feature type="transmembrane region" description="Helical" evidence="2">
    <location>
        <begin position="12"/>
        <end position="39"/>
    </location>
</feature>
<accession>A0A4R6UP50</accession>
<feature type="compositionally biased region" description="Basic and acidic residues" evidence="1">
    <location>
        <begin position="404"/>
        <end position="417"/>
    </location>
</feature>
<feature type="transmembrane region" description="Helical" evidence="2">
    <location>
        <begin position="324"/>
        <end position="346"/>
    </location>
</feature>
<keyword evidence="2" id="KW-0472">Membrane</keyword>
<feature type="transmembrane region" description="Helical" evidence="2">
    <location>
        <begin position="112"/>
        <end position="131"/>
    </location>
</feature>
<feature type="transmembrane region" description="Helical" evidence="2">
    <location>
        <begin position="68"/>
        <end position="91"/>
    </location>
</feature>
<keyword evidence="2" id="KW-0812">Transmembrane</keyword>
<evidence type="ECO:0000256" key="1">
    <source>
        <dbReference type="SAM" id="MobiDB-lite"/>
    </source>
</evidence>
<dbReference type="Pfam" id="PF19877">
    <property type="entry name" value="DUF6350"/>
    <property type="match status" value="1"/>
</dbReference>
<feature type="transmembrane region" description="Helical" evidence="2">
    <location>
        <begin position="143"/>
        <end position="164"/>
    </location>
</feature>
<evidence type="ECO:0000256" key="2">
    <source>
        <dbReference type="SAM" id="Phobius"/>
    </source>
</evidence>
<evidence type="ECO:0000313" key="4">
    <source>
        <dbReference type="Proteomes" id="UP000295281"/>
    </source>
</evidence>
<protein>
    <submittedName>
        <fullName evidence="3">Uncharacterized protein</fullName>
    </submittedName>
</protein>
<feature type="transmembrane region" description="Helical" evidence="2">
    <location>
        <begin position="366"/>
        <end position="388"/>
    </location>
</feature>
<feature type="transmembrane region" description="Helical" evidence="2">
    <location>
        <begin position="291"/>
        <end position="312"/>
    </location>
</feature>
<feature type="transmembrane region" description="Helical" evidence="2">
    <location>
        <begin position="185"/>
        <end position="210"/>
    </location>
</feature>
<name>A0A4R6UP50_9ACTN</name>
<feature type="region of interest" description="Disordered" evidence="1">
    <location>
        <begin position="397"/>
        <end position="462"/>
    </location>
</feature>
<dbReference type="InterPro" id="IPR045931">
    <property type="entry name" value="DUF6350"/>
</dbReference>
<feature type="transmembrane region" description="Helical" evidence="2">
    <location>
        <begin position="222"/>
        <end position="240"/>
    </location>
</feature>
<comment type="caution">
    <text evidence="3">The sequence shown here is derived from an EMBL/GenBank/DDBJ whole genome shotgun (WGS) entry which is preliminary data.</text>
</comment>
<sequence>MATGQEPRPLYTAGGIGAATAAAIGMATLMTFTLIGWVAAPHATFGEDIQDVFKVAVQAWLVGHHAGFAIPGGQVQMLPIGLLVLPGLLLYRSGRRLARTCELPRLRHVFQAALALAGPYAAIAGTLALVGRTEVIQPSMVQALLSGFLLAFVAGGLGVLRQLLLDKHIPRRRLLEIMPARSRSLLVGTSSATAVLLAAGALLFFAALLLDFGEAVAITERLAPGMVGGVLLFIIQLLYLPNAIIFGTSYAVGPGFALGTETVVAPTGVVLGALPDLPMLAALPESGAAPVLSLVALVAPFVAGGVGGALTLRSAPTVVSEAAPLWGFVCGVATGALWAGLALLAGGPLGAQRLAVVGPSPWQVGMITALEVGVAAAITAWAANWLYFRSPPAIPAERAGADPAADRTGESAGPDRERRRRVPRLRLPIPRGGGRARDRDDSEDLYGITYEADPARRPADGR</sequence>
<keyword evidence="4" id="KW-1185">Reference proteome</keyword>
<evidence type="ECO:0000313" key="3">
    <source>
        <dbReference type="EMBL" id="TDQ45014.1"/>
    </source>
</evidence>
<feature type="compositionally biased region" description="Basic and acidic residues" evidence="1">
    <location>
        <begin position="453"/>
        <end position="462"/>
    </location>
</feature>
<proteinExistence type="predicted"/>
<keyword evidence="2" id="KW-1133">Transmembrane helix</keyword>